<name>G2Z1Q5_FLABF</name>
<evidence type="ECO:0000313" key="1">
    <source>
        <dbReference type="EMBL" id="CCB69837.1"/>
    </source>
</evidence>
<dbReference type="RefSeq" id="WP_014084302.1">
    <property type="nucleotide sequence ID" value="NC_016001.1"/>
</dbReference>
<evidence type="ECO:0008006" key="3">
    <source>
        <dbReference type="Google" id="ProtNLM"/>
    </source>
</evidence>
<dbReference type="EMBL" id="FQ859183">
    <property type="protein sequence ID" value="CCB69837.1"/>
    <property type="molecule type" value="Genomic_DNA"/>
</dbReference>
<dbReference type="HOGENOM" id="CLU_808336_0_0_10"/>
<evidence type="ECO:0000313" key="2">
    <source>
        <dbReference type="Proteomes" id="UP000009186"/>
    </source>
</evidence>
<keyword evidence="2" id="KW-1185">Reference proteome</keyword>
<dbReference type="Proteomes" id="UP000009186">
    <property type="component" value="Chromosome"/>
</dbReference>
<gene>
    <name evidence="1" type="ordered locus">FBFL15_1780</name>
</gene>
<dbReference type="KEGG" id="fbr:FBFL15_1780"/>
<protein>
    <recommendedName>
        <fullName evidence="3">Lipoprotein</fullName>
    </recommendedName>
</protein>
<proteinExistence type="predicted"/>
<sequence length="343" mass="40458">MKQVVLFIALFINFTISCLGQDYKNPTVYLNRIGEIQQVVAMHTWQLNKTLATLNHDRIEKERLSFVRSLEGIKIKIKNLDRGFEGDVTFRDKLLIYLNNIQLYIKNDYGELINTYPASTLSLKNMETYIEAENIFKKKMSAEVAKLNEEQKIFAQNHGLKIIKNNSEVGKKLAESNEFFDYSKSLYLIFFKCNITESQMTSDFDSKNYEEYRKNADFFKKYVEDAKVKLNNIGDYKNDSTLKKTVLNIVTMYDNEIKMLLPTINEYITNYKNFTDYDNIFKTKIKNKTQTDILMYNDLLKKLNTSITNYNSLNSRFNVQRKVIKQSWEENQKSFIDKYTPLD</sequence>
<dbReference type="PROSITE" id="PS51257">
    <property type="entry name" value="PROKAR_LIPOPROTEIN"/>
    <property type="match status" value="1"/>
</dbReference>
<organism evidence="1 2">
    <name type="scientific">Flavobacterium branchiophilum (strain FL-15)</name>
    <dbReference type="NCBI Taxonomy" id="1034807"/>
    <lineage>
        <taxon>Bacteria</taxon>
        <taxon>Pseudomonadati</taxon>
        <taxon>Bacteroidota</taxon>
        <taxon>Flavobacteriia</taxon>
        <taxon>Flavobacteriales</taxon>
        <taxon>Flavobacteriaceae</taxon>
        <taxon>Flavobacterium</taxon>
    </lineage>
</organism>
<dbReference type="AlphaFoldDB" id="G2Z1Q5"/>
<dbReference type="STRING" id="1034807.FBFL15_1780"/>
<dbReference type="eggNOG" id="ENOG502Z8MK">
    <property type="taxonomic scope" value="Bacteria"/>
</dbReference>
<reference evidence="1 2" key="1">
    <citation type="journal article" date="2011" name="Appl. Environ. Microbiol.">
        <title>Complete genome sequence of the fish pathogen Flavobacterium branchiophilum.</title>
        <authorList>
            <consortium name="1:IP"/>
            <consortium name="Microbial Evolutionary Genomics,F-75015 Paris"/>
            <consortium name="France 2:CNRS"/>
            <consortium name="URA2171"/>
            <consortium name="F-75015 Paris,France 3:Unite de Virologie et Immunologie Mol."/>
            <consortium name="INRA,78352 Jouy en Josas Cedex"/>
            <consortium name="France. 4:Unite de Mathemathique"/>
            <consortium name="Informatique et Genome,INRA"/>
            <consortium name="78352 Jouy en Josas Cedex"/>
            <consortium name="France. 5:CEA/Genoscope"/>
            <consortium name="Evry"/>
            <consortium name="France"/>
            <person name="Touchon M."/>
            <person name="Barbier P."/>
            <person name="Bernardet J.F."/>
            <person name="Loux V."/>
            <person name="Vacherie B."/>
            <person name="Barbe V."/>
            <person name="Rocha E.P."/>
            <person name="Duchaud E."/>
        </authorList>
    </citation>
    <scope>NUCLEOTIDE SEQUENCE [LARGE SCALE GENOMIC DNA]</scope>
    <source>
        <strain evidence="1 2">FL-15</strain>
    </source>
</reference>
<accession>G2Z1Q5</accession>